<accession>A0A915MQ66</accession>
<keyword evidence="1" id="KW-1185">Reference proteome</keyword>
<name>A0A915MQ66_MELJA</name>
<dbReference type="WBParaSite" id="scaffold4521_cov304.g8260">
    <property type="protein sequence ID" value="scaffold4521_cov304.g8260"/>
    <property type="gene ID" value="scaffold4521_cov304.g8260"/>
</dbReference>
<reference evidence="2" key="1">
    <citation type="submission" date="2022-11" db="UniProtKB">
        <authorList>
            <consortium name="WormBaseParasite"/>
        </authorList>
    </citation>
    <scope>IDENTIFICATION</scope>
</reference>
<protein>
    <submittedName>
        <fullName evidence="2">Protein kinase domain-containing protein</fullName>
    </submittedName>
</protein>
<dbReference type="Proteomes" id="UP000887561">
    <property type="component" value="Unplaced"/>
</dbReference>
<dbReference type="InterPro" id="IPR011009">
    <property type="entry name" value="Kinase-like_dom_sf"/>
</dbReference>
<evidence type="ECO:0000313" key="1">
    <source>
        <dbReference type="Proteomes" id="UP000887561"/>
    </source>
</evidence>
<dbReference type="SUPFAM" id="SSF56112">
    <property type="entry name" value="Protein kinase-like (PK-like)"/>
    <property type="match status" value="1"/>
</dbReference>
<evidence type="ECO:0000313" key="2">
    <source>
        <dbReference type="WBParaSite" id="scaffold4521_cov304.g8260"/>
    </source>
</evidence>
<dbReference type="AlphaFoldDB" id="A0A915MQ66"/>
<organism evidence="1 2">
    <name type="scientific">Meloidogyne javanica</name>
    <name type="common">Root-knot nematode worm</name>
    <dbReference type="NCBI Taxonomy" id="6303"/>
    <lineage>
        <taxon>Eukaryota</taxon>
        <taxon>Metazoa</taxon>
        <taxon>Ecdysozoa</taxon>
        <taxon>Nematoda</taxon>
        <taxon>Chromadorea</taxon>
        <taxon>Rhabditida</taxon>
        <taxon>Tylenchina</taxon>
        <taxon>Tylenchomorpha</taxon>
        <taxon>Tylenchoidea</taxon>
        <taxon>Meloidogynidae</taxon>
        <taxon>Meloidogyninae</taxon>
        <taxon>Meloidogyne</taxon>
        <taxon>Meloidogyne incognita group</taxon>
    </lineage>
</organism>
<sequence length="161" mass="18687">MITLEYDNVEMGAGSYSKVYHATLKKRRGNSLGGKNRKQLGCIAFKKTIIPNDPITRNSVELMQMNEFEVLNLFGQSEEDNQQRFIKLHAFTRIDGPDKIPRIFYSLLEWGGGGSFRDYIFEKHNEWGCGRRKWEINDNEVFGVIKEPAIVLKELNDSEFY</sequence>
<proteinExistence type="predicted"/>